<dbReference type="AlphaFoldDB" id="A0A5C3NIG8"/>
<proteinExistence type="predicted"/>
<dbReference type="EMBL" id="ML213504">
    <property type="protein sequence ID" value="TFK56266.1"/>
    <property type="molecule type" value="Genomic_DNA"/>
</dbReference>
<organism evidence="6 7">
    <name type="scientific">Heliocybe sulcata</name>
    <dbReference type="NCBI Taxonomy" id="5364"/>
    <lineage>
        <taxon>Eukaryota</taxon>
        <taxon>Fungi</taxon>
        <taxon>Dikarya</taxon>
        <taxon>Basidiomycota</taxon>
        <taxon>Agaricomycotina</taxon>
        <taxon>Agaricomycetes</taxon>
        <taxon>Gloeophyllales</taxon>
        <taxon>Gloeophyllaceae</taxon>
        <taxon>Heliocybe</taxon>
    </lineage>
</organism>
<dbReference type="PANTHER" id="PTHR44329:SF288">
    <property type="entry name" value="MITOGEN-ACTIVATED PROTEIN KINASE KINASE KINASE 20"/>
    <property type="match status" value="1"/>
</dbReference>
<dbReference type="InterPro" id="IPR000719">
    <property type="entry name" value="Prot_kinase_dom"/>
</dbReference>
<name>A0A5C3NIG8_9AGAM</name>
<keyword evidence="2" id="KW-0547">Nucleotide-binding</keyword>
<dbReference type="InterPro" id="IPR001245">
    <property type="entry name" value="Ser-Thr/Tyr_kinase_cat_dom"/>
</dbReference>
<evidence type="ECO:0000256" key="3">
    <source>
        <dbReference type="ARBA" id="ARBA00022777"/>
    </source>
</evidence>
<evidence type="ECO:0000256" key="1">
    <source>
        <dbReference type="ARBA" id="ARBA00022679"/>
    </source>
</evidence>
<reference evidence="6 7" key="1">
    <citation type="journal article" date="2019" name="Nat. Ecol. Evol.">
        <title>Megaphylogeny resolves global patterns of mushroom evolution.</title>
        <authorList>
            <person name="Varga T."/>
            <person name="Krizsan K."/>
            <person name="Foldi C."/>
            <person name="Dima B."/>
            <person name="Sanchez-Garcia M."/>
            <person name="Sanchez-Ramirez S."/>
            <person name="Szollosi G.J."/>
            <person name="Szarkandi J.G."/>
            <person name="Papp V."/>
            <person name="Albert L."/>
            <person name="Andreopoulos W."/>
            <person name="Angelini C."/>
            <person name="Antonin V."/>
            <person name="Barry K.W."/>
            <person name="Bougher N.L."/>
            <person name="Buchanan P."/>
            <person name="Buyck B."/>
            <person name="Bense V."/>
            <person name="Catcheside P."/>
            <person name="Chovatia M."/>
            <person name="Cooper J."/>
            <person name="Damon W."/>
            <person name="Desjardin D."/>
            <person name="Finy P."/>
            <person name="Geml J."/>
            <person name="Haridas S."/>
            <person name="Hughes K."/>
            <person name="Justo A."/>
            <person name="Karasinski D."/>
            <person name="Kautmanova I."/>
            <person name="Kiss B."/>
            <person name="Kocsube S."/>
            <person name="Kotiranta H."/>
            <person name="LaButti K.M."/>
            <person name="Lechner B.E."/>
            <person name="Liimatainen K."/>
            <person name="Lipzen A."/>
            <person name="Lukacs Z."/>
            <person name="Mihaltcheva S."/>
            <person name="Morgado L.N."/>
            <person name="Niskanen T."/>
            <person name="Noordeloos M.E."/>
            <person name="Ohm R.A."/>
            <person name="Ortiz-Santana B."/>
            <person name="Ovrebo C."/>
            <person name="Racz N."/>
            <person name="Riley R."/>
            <person name="Savchenko A."/>
            <person name="Shiryaev A."/>
            <person name="Soop K."/>
            <person name="Spirin V."/>
            <person name="Szebenyi C."/>
            <person name="Tomsovsky M."/>
            <person name="Tulloss R.E."/>
            <person name="Uehling J."/>
            <person name="Grigoriev I.V."/>
            <person name="Vagvolgyi C."/>
            <person name="Papp T."/>
            <person name="Martin F.M."/>
            <person name="Miettinen O."/>
            <person name="Hibbett D.S."/>
            <person name="Nagy L.G."/>
        </authorList>
    </citation>
    <scope>NUCLEOTIDE SEQUENCE [LARGE SCALE GENOMIC DNA]</scope>
    <source>
        <strain evidence="6 7">OMC1185</strain>
    </source>
</reference>
<evidence type="ECO:0000256" key="2">
    <source>
        <dbReference type="ARBA" id="ARBA00022741"/>
    </source>
</evidence>
<accession>A0A5C3NIG8</accession>
<evidence type="ECO:0000313" key="6">
    <source>
        <dbReference type="EMBL" id="TFK56266.1"/>
    </source>
</evidence>
<keyword evidence="3 6" id="KW-0418">Kinase</keyword>
<dbReference type="Pfam" id="PF07714">
    <property type="entry name" value="PK_Tyr_Ser-Thr"/>
    <property type="match status" value="1"/>
</dbReference>
<dbReference type="GO" id="GO:0004674">
    <property type="term" value="F:protein serine/threonine kinase activity"/>
    <property type="evidence" value="ECO:0007669"/>
    <property type="project" value="TreeGrafter"/>
</dbReference>
<keyword evidence="7" id="KW-1185">Reference proteome</keyword>
<dbReference type="Proteomes" id="UP000305948">
    <property type="component" value="Unassembled WGS sequence"/>
</dbReference>
<dbReference type="OrthoDB" id="5966500at2759"/>
<dbReference type="STRING" id="5364.A0A5C3NIG8"/>
<feature type="domain" description="Protein kinase" evidence="5">
    <location>
        <begin position="1"/>
        <end position="273"/>
    </location>
</feature>
<dbReference type="Gene3D" id="1.10.510.10">
    <property type="entry name" value="Transferase(Phosphotransferase) domain 1"/>
    <property type="match status" value="1"/>
</dbReference>
<sequence length="273" mass="30911">MQLQIALESDKVLVSHGPDINFDLLKTRTFSQHGSEVAMKRFRSGLDDTDTRKHRASLFNHLVEQWQSLKHPNIYPVHGIYGADSPELSIIMPFSQEGNILKYLSTQPSADKFRLVQDFAMGLAYIHSRCIAHGNVRPENVLIYRGRACITDICISASLQLAVLQESNRVTIPDGWAYKPLEELTAVDAGGTLAPTQARDVFPFAHSVYHIYTGRPFWDPKRLTARLLSQPGAENMSQYPRPDDIPAHVWSVLQRCWSQNITMDKVVRKLQDS</sequence>
<evidence type="ECO:0000313" key="7">
    <source>
        <dbReference type="Proteomes" id="UP000305948"/>
    </source>
</evidence>
<dbReference type="InterPro" id="IPR051681">
    <property type="entry name" value="Ser/Thr_Kinases-Pseudokinases"/>
</dbReference>
<dbReference type="GO" id="GO:0005524">
    <property type="term" value="F:ATP binding"/>
    <property type="evidence" value="ECO:0007669"/>
    <property type="project" value="UniProtKB-KW"/>
</dbReference>
<evidence type="ECO:0000256" key="4">
    <source>
        <dbReference type="ARBA" id="ARBA00022840"/>
    </source>
</evidence>
<keyword evidence="4" id="KW-0067">ATP-binding</keyword>
<evidence type="ECO:0000259" key="5">
    <source>
        <dbReference type="PROSITE" id="PS50011"/>
    </source>
</evidence>
<dbReference type="SUPFAM" id="SSF56112">
    <property type="entry name" value="Protein kinase-like (PK-like)"/>
    <property type="match status" value="1"/>
</dbReference>
<protein>
    <submittedName>
        <fullName evidence="6">Kinase-like protein</fullName>
    </submittedName>
</protein>
<gene>
    <name evidence="6" type="ORF">OE88DRAFT_726539</name>
</gene>
<dbReference type="PANTHER" id="PTHR44329">
    <property type="entry name" value="SERINE/THREONINE-PROTEIN KINASE TNNI3K-RELATED"/>
    <property type="match status" value="1"/>
</dbReference>
<keyword evidence="1" id="KW-0808">Transferase</keyword>
<dbReference type="PROSITE" id="PS50011">
    <property type="entry name" value="PROTEIN_KINASE_DOM"/>
    <property type="match status" value="1"/>
</dbReference>
<dbReference type="InterPro" id="IPR011009">
    <property type="entry name" value="Kinase-like_dom_sf"/>
</dbReference>